<proteinExistence type="predicted"/>
<evidence type="ECO:0000259" key="1">
    <source>
        <dbReference type="Pfam" id="PF09836"/>
    </source>
</evidence>
<dbReference type="InterPro" id="IPR018640">
    <property type="entry name" value="DUF2063"/>
</dbReference>
<dbReference type="OrthoDB" id="21900at2"/>
<dbReference type="Pfam" id="PF09836">
    <property type="entry name" value="DUF2063"/>
    <property type="match status" value="1"/>
</dbReference>
<dbReference type="Proteomes" id="UP000220251">
    <property type="component" value="Unassembled WGS sequence"/>
</dbReference>
<protein>
    <recommendedName>
        <fullName evidence="1">Putative DNA-binding domain-containing protein</fullName>
    </recommendedName>
</protein>
<keyword evidence="3" id="KW-1185">Reference proteome</keyword>
<reference evidence="3" key="1">
    <citation type="submission" date="2015-06" db="EMBL/GenBank/DDBJ databases">
        <authorList>
            <person name="Bertelli C."/>
        </authorList>
    </citation>
    <scope>NUCLEOTIDE SEQUENCE [LARGE SCALE GENOMIC DNA]</scope>
    <source>
        <strain evidence="3">CRIB-30</strain>
    </source>
</reference>
<accession>A0A0H5DNT8</accession>
<organism evidence="2 3">
    <name type="scientific">Estrella lausannensis</name>
    <dbReference type="NCBI Taxonomy" id="483423"/>
    <lineage>
        <taxon>Bacteria</taxon>
        <taxon>Pseudomonadati</taxon>
        <taxon>Chlamydiota</taxon>
        <taxon>Chlamydiia</taxon>
        <taxon>Parachlamydiales</taxon>
        <taxon>Candidatus Criblamydiaceae</taxon>
        <taxon>Estrella</taxon>
    </lineage>
</organism>
<name>A0A0H5DNT8_9BACT</name>
<dbReference type="EMBL" id="CWGJ01000001">
    <property type="protein sequence ID" value="CRX37493.1"/>
    <property type="molecule type" value="Genomic_DNA"/>
</dbReference>
<dbReference type="RefSeq" id="WP_098037346.1">
    <property type="nucleotide sequence ID" value="NZ_CWGJ01000001.1"/>
</dbReference>
<feature type="domain" description="Putative DNA-binding" evidence="1">
    <location>
        <begin position="15"/>
        <end position="123"/>
    </location>
</feature>
<evidence type="ECO:0000313" key="3">
    <source>
        <dbReference type="Proteomes" id="UP000220251"/>
    </source>
</evidence>
<dbReference type="AlphaFoldDB" id="A0A0H5DNT8"/>
<gene>
    <name evidence="2" type="ORF">ELAC_0131</name>
</gene>
<sequence length="294" mass="34247">MLKDVESPASLTKLQAWFGNVITQPIDESSSINPLAPSGKPIEEEAKAFIKPSKTLSPKERMQIYNQQYWWRLLNIMHENFPLVTRLFGYYDFNQTIAIPYLEKHPPGHWSLAVLGETLPQWIEEKYQEDDKALVLDAARLDWAFNMSFSARELKPIDIIKATTEEEGGRLLTEKVMLQPHLFLLELKYDLIPFRSALLKEDGDHFVDHDFPKLKKQKKHLVIYRTPAMFIEWKEISAEESVILGRFREGRSIEDVCSWLETQQGPLLAEAEKNLLHWFHEWTALNWIGLVKSS</sequence>
<evidence type="ECO:0000313" key="2">
    <source>
        <dbReference type="EMBL" id="CRX37493.1"/>
    </source>
</evidence>